<evidence type="ECO:0000313" key="3">
    <source>
        <dbReference type="Proteomes" id="UP000248326"/>
    </source>
</evidence>
<proteinExistence type="predicted"/>
<gene>
    <name evidence="2" type="ORF">DES52_1335</name>
</gene>
<feature type="region of interest" description="Disordered" evidence="1">
    <location>
        <begin position="1"/>
        <end position="28"/>
    </location>
</feature>
<name>A0A318S180_9DEIO</name>
<accession>A0A318S180</accession>
<organism evidence="2 3">
    <name type="scientific">Deinococcus yavapaiensis KR-236</name>
    <dbReference type="NCBI Taxonomy" id="694435"/>
    <lineage>
        <taxon>Bacteria</taxon>
        <taxon>Thermotogati</taxon>
        <taxon>Deinococcota</taxon>
        <taxon>Deinococci</taxon>
        <taxon>Deinococcales</taxon>
        <taxon>Deinococcaceae</taxon>
        <taxon>Deinococcus</taxon>
    </lineage>
</organism>
<dbReference type="EMBL" id="QJSX01000033">
    <property type="protein sequence ID" value="PYE48099.1"/>
    <property type="molecule type" value="Genomic_DNA"/>
</dbReference>
<protein>
    <submittedName>
        <fullName evidence="2">Uncharacterized protein</fullName>
    </submittedName>
</protein>
<evidence type="ECO:0000313" key="2">
    <source>
        <dbReference type="EMBL" id="PYE48099.1"/>
    </source>
</evidence>
<evidence type="ECO:0000256" key="1">
    <source>
        <dbReference type="SAM" id="MobiDB-lite"/>
    </source>
</evidence>
<feature type="compositionally biased region" description="Basic and acidic residues" evidence="1">
    <location>
        <begin position="13"/>
        <end position="24"/>
    </location>
</feature>
<keyword evidence="3" id="KW-1185">Reference proteome</keyword>
<comment type="caution">
    <text evidence="2">The sequence shown here is derived from an EMBL/GenBank/DDBJ whole genome shotgun (WGS) entry which is preliminary data.</text>
</comment>
<reference evidence="2 3" key="1">
    <citation type="submission" date="2018-06" db="EMBL/GenBank/DDBJ databases">
        <title>Genomic Encyclopedia of Type Strains, Phase IV (KMG-IV): sequencing the most valuable type-strain genomes for metagenomic binning, comparative biology and taxonomic classification.</title>
        <authorList>
            <person name="Goeker M."/>
        </authorList>
    </citation>
    <scope>NUCLEOTIDE SEQUENCE [LARGE SCALE GENOMIC DNA]</scope>
    <source>
        <strain evidence="2 3">DSM 18048</strain>
    </source>
</reference>
<sequence>MNNARHALGNEGYEGRTERDESSRSWRPLLSPKRCCPLRPRQSRRVNLVASLAEDFGQYLAVVGIEAPCWEGDPPSRQVFETGFPVVHLWEGRRVSGDRLIVRHSEWSVPFLGLVVHLVELGAWPT</sequence>
<dbReference type="Proteomes" id="UP000248326">
    <property type="component" value="Unassembled WGS sequence"/>
</dbReference>
<dbReference type="AlphaFoldDB" id="A0A318S180"/>